<reference evidence="1 2" key="1">
    <citation type="submission" date="2024-09" db="EMBL/GenBank/DDBJ databases">
        <title>Rethinking Asexuality: The Enigmatic Case of Functional Sexual Genes in Lepraria (Stereocaulaceae).</title>
        <authorList>
            <person name="Doellman M."/>
            <person name="Sun Y."/>
            <person name="Barcenas-Pena A."/>
            <person name="Lumbsch H.T."/>
            <person name="Grewe F."/>
        </authorList>
    </citation>
    <scope>NUCLEOTIDE SEQUENCE [LARGE SCALE GENOMIC DNA]</scope>
    <source>
        <strain evidence="1 2">Mercado 3170</strain>
    </source>
</reference>
<proteinExistence type="predicted"/>
<comment type="caution">
    <text evidence="1">The sequence shown here is derived from an EMBL/GenBank/DDBJ whole genome shotgun (WGS) entry which is preliminary data.</text>
</comment>
<gene>
    <name evidence="1" type="ORF">N7G274_007897</name>
</gene>
<keyword evidence="2" id="KW-1185">Reference proteome</keyword>
<protein>
    <recommendedName>
        <fullName evidence="3">NACHT-NTPase and P-loop NTPases N-terminal domain-containing protein</fullName>
    </recommendedName>
</protein>
<evidence type="ECO:0008006" key="3">
    <source>
        <dbReference type="Google" id="ProtNLM"/>
    </source>
</evidence>
<dbReference type="Proteomes" id="UP001590950">
    <property type="component" value="Unassembled WGS sequence"/>
</dbReference>
<accession>A0ABR4A3D3</accession>
<evidence type="ECO:0000313" key="2">
    <source>
        <dbReference type="Proteomes" id="UP001590950"/>
    </source>
</evidence>
<organism evidence="1 2">
    <name type="scientific">Stereocaulon virgatum</name>
    <dbReference type="NCBI Taxonomy" id="373712"/>
    <lineage>
        <taxon>Eukaryota</taxon>
        <taxon>Fungi</taxon>
        <taxon>Dikarya</taxon>
        <taxon>Ascomycota</taxon>
        <taxon>Pezizomycotina</taxon>
        <taxon>Lecanoromycetes</taxon>
        <taxon>OSLEUM clade</taxon>
        <taxon>Lecanoromycetidae</taxon>
        <taxon>Lecanorales</taxon>
        <taxon>Lecanorineae</taxon>
        <taxon>Stereocaulaceae</taxon>
        <taxon>Stereocaulon</taxon>
    </lineage>
</organism>
<name>A0ABR4A3D3_9LECA</name>
<dbReference type="EMBL" id="JBEFKJ010000026">
    <property type="protein sequence ID" value="KAL2039229.1"/>
    <property type="molecule type" value="Genomic_DNA"/>
</dbReference>
<evidence type="ECO:0000313" key="1">
    <source>
        <dbReference type="EMBL" id="KAL2039229.1"/>
    </source>
</evidence>
<sequence>MAEVLAIASGVARLMSLTIEVFQISSDYITKIHNAPNTVQRFLRELEGLKGVLIKIDQIAKNADDREIFGERPSSLLSIRESNQYLDLLATINRKLEKRSTDGSFRQKLKALNWPFPGGQNDRSD</sequence>